<dbReference type="Gene3D" id="3.90.1200.10">
    <property type="match status" value="2"/>
</dbReference>
<organism evidence="2 3">
    <name type="scientific">Aquatica leii</name>
    <dbReference type="NCBI Taxonomy" id="1421715"/>
    <lineage>
        <taxon>Eukaryota</taxon>
        <taxon>Metazoa</taxon>
        <taxon>Ecdysozoa</taxon>
        <taxon>Arthropoda</taxon>
        <taxon>Hexapoda</taxon>
        <taxon>Insecta</taxon>
        <taxon>Pterygota</taxon>
        <taxon>Neoptera</taxon>
        <taxon>Endopterygota</taxon>
        <taxon>Coleoptera</taxon>
        <taxon>Polyphaga</taxon>
        <taxon>Elateriformia</taxon>
        <taxon>Elateroidea</taxon>
        <taxon>Lampyridae</taxon>
        <taxon>Luciolinae</taxon>
        <taxon>Aquatica</taxon>
    </lineage>
</organism>
<feature type="domain" description="CHK kinase-like" evidence="1">
    <location>
        <begin position="290"/>
        <end position="475"/>
    </location>
</feature>
<evidence type="ECO:0000313" key="2">
    <source>
        <dbReference type="EMBL" id="KAK4874381.1"/>
    </source>
</evidence>
<dbReference type="SMART" id="SM00587">
    <property type="entry name" value="CHK"/>
    <property type="match status" value="2"/>
</dbReference>
<name>A0AAN7S768_9COLE</name>
<proteinExistence type="predicted"/>
<dbReference type="Proteomes" id="UP001353858">
    <property type="component" value="Unassembled WGS sequence"/>
</dbReference>
<evidence type="ECO:0000259" key="1">
    <source>
        <dbReference type="SMART" id="SM00587"/>
    </source>
</evidence>
<dbReference type="InterPro" id="IPR011009">
    <property type="entry name" value="Kinase-like_dom_sf"/>
</dbReference>
<keyword evidence="3" id="KW-1185">Reference proteome</keyword>
<dbReference type="Pfam" id="PF02958">
    <property type="entry name" value="EcKL"/>
    <property type="match status" value="2"/>
</dbReference>
<accession>A0AAN7S768</accession>
<dbReference type="AlphaFoldDB" id="A0AAN7S768"/>
<gene>
    <name evidence="2" type="ORF">RN001_013741</name>
</gene>
<reference evidence="3" key="1">
    <citation type="submission" date="2023-01" db="EMBL/GenBank/DDBJ databases">
        <title>Key to firefly adult light organ development and bioluminescence: homeobox transcription factors regulate luciferase expression and transportation to peroxisome.</title>
        <authorList>
            <person name="Fu X."/>
        </authorList>
    </citation>
    <scope>NUCLEOTIDE SEQUENCE [LARGE SCALE GENOMIC DNA]</scope>
</reference>
<dbReference type="InterPro" id="IPR004119">
    <property type="entry name" value="EcKL"/>
</dbReference>
<dbReference type="PANTHER" id="PTHR11012">
    <property type="entry name" value="PROTEIN KINASE-LIKE DOMAIN-CONTAINING"/>
    <property type="match status" value="1"/>
</dbReference>
<dbReference type="InterPro" id="IPR015897">
    <property type="entry name" value="CHK_kinase-like"/>
</dbReference>
<dbReference type="EMBL" id="JARPUR010000006">
    <property type="protein sequence ID" value="KAK4874381.1"/>
    <property type="molecule type" value="Genomic_DNA"/>
</dbReference>
<dbReference type="SUPFAM" id="SSF56112">
    <property type="entry name" value="Protein kinase-like (PK-like)"/>
    <property type="match status" value="2"/>
</dbReference>
<sequence>MTIIVKSLIENDLVTQANKDMGFFDCELGIYSEILPLIKKLEYKKKVAPEAYHSSSDTKNVIVIEDLLELNYKMGNRQKGFDLEHCFLAIEKLAYFHASSLVLYEKDPKIMDRYNKGLFCKSIMTETVYSIIFQETLNVCKREPSLNKYYEKLTETLKQKVYSSTDRDSKFNVLNHGDFWCNNLMLHYDADGKLDDVLFVDFQMCVFSSPFFDLYYFIATTTNQEVKENHIFDILRRYYNALVENVNILQVKTNVPNWDDFLKDFCDKAYMENKKKVAPKLYHAPSTKLFVMEDLSVLNYKMPNRQEGLNLEHSLIAFEKLAYFHASSLALYEKDANIMDRYNKGNYYQTDLSEKVYLMLLQETENVCKRETSLQKYYEKIRDVKEKMYETTRRDKNLNVLNHGDFWCNNLMVHYDANGLVDDILFVDFQSSVFASPFLDIHYFIALSTNVEVKEKHINDILCHYYDSFLKNAKILKLKTAFPNWNDFKKEYCNKAYIGLVATCTFLPTVKANQINGASIENLMESGEEGSFRHHCFTNSNYIDTMKILLPFYESLGAFNN</sequence>
<comment type="caution">
    <text evidence="2">The sequence shown here is derived from an EMBL/GenBank/DDBJ whole genome shotgun (WGS) entry which is preliminary data.</text>
</comment>
<evidence type="ECO:0000313" key="3">
    <source>
        <dbReference type="Proteomes" id="UP001353858"/>
    </source>
</evidence>
<protein>
    <recommendedName>
        <fullName evidence="1">CHK kinase-like domain-containing protein</fullName>
    </recommendedName>
</protein>
<dbReference type="PANTHER" id="PTHR11012:SF56">
    <property type="entry name" value="CHK KINASE-LIKE DOMAIN-CONTAINING PROTEIN-RELATED"/>
    <property type="match status" value="1"/>
</dbReference>
<feature type="domain" description="CHK kinase-like" evidence="1">
    <location>
        <begin position="62"/>
        <end position="248"/>
    </location>
</feature>